<evidence type="ECO:0000313" key="9">
    <source>
        <dbReference type="Proteomes" id="UP000239899"/>
    </source>
</evidence>
<evidence type="ECO:0000256" key="6">
    <source>
        <dbReference type="SAM" id="MobiDB-lite"/>
    </source>
</evidence>
<dbReference type="GO" id="GO:0051213">
    <property type="term" value="F:dioxygenase activity"/>
    <property type="evidence" value="ECO:0007669"/>
    <property type="project" value="UniProtKB-KW"/>
</dbReference>
<dbReference type="Gene3D" id="3.60.130.10">
    <property type="entry name" value="Clavaminate synthase-like"/>
    <property type="match status" value="1"/>
</dbReference>
<comment type="similarity">
    <text evidence="1">Belongs to the TfdA dioxygenase family.</text>
</comment>
<dbReference type="STRING" id="3076.A0A2P6TD19"/>
<evidence type="ECO:0000256" key="1">
    <source>
        <dbReference type="ARBA" id="ARBA00005896"/>
    </source>
</evidence>
<gene>
    <name evidence="8" type="ORF">C2E21_8899</name>
</gene>
<evidence type="ECO:0000313" key="8">
    <source>
        <dbReference type="EMBL" id="PRW20541.1"/>
    </source>
</evidence>
<dbReference type="SUPFAM" id="SSF51197">
    <property type="entry name" value="Clavaminate synthase-like"/>
    <property type="match status" value="1"/>
</dbReference>
<evidence type="ECO:0000259" key="7">
    <source>
        <dbReference type="Pfam" id="PF02668"/>
    </source>
</evidence>
<evidence type="ECO:0000256" key="5">
    <source>
        <dbReference type="ARBA" id="ARBA00023004"/>
    </source>
</evidence>
<dbReference type="InterPro" id="IPR003819">
    <property type="entry name" value="TauD/TfdA-like"/>
</dbReference>
<keyword evidence="4" id="KW-0560">Oxidoreductase</keyword>
<reference evidence="8 9" key="1">
    <citation type="journal article" date="2018" name="Plant J.">
        <title>Genome sequences of Chlorella sorokiniana UTEX 1602 and Micractinium conductrix SAG 241.80: implications to maltose excretion by a green alga.</title>
        <authorList>
            <person name="Arriola M.B."/>
            <person name="Velmurugan N."/>
            <person name="Zhang Y."/>
            <person name="Plunkett M.H."/>
            <person name="Hondzo H."/>
            <person name="Barney B.M."/>
        </authorList>
    </citation>
    <scope>NUCLEOTIDE SEQUENCE [LARGE SCALE GENOMIC DNA]</scope>
    <source>
        <strain evidence="9">UTEX 1602</strain>
    </source>
</reference>
<accession>A0A2P6TD19</accession>
<comment type="caution">
    <text evidence="8">The sequence shown here is derived from an EMBL/GenBank/DDBJ whole genome shotgun (WGS) entry which is preliminary data.</text>
</comment>
<dbReference type="AlphaFoldDB" id="A0A2P6TD19"/>
<dbReference type="PANTHER" id="PTHR43779:SF3">
    <property type="entry name" value="(3R)-3-[(CARBOXYMETHYL)AMINO]FATTY ACID OXYGENASE_DECARBOXYLASE"/>
    <property type="match status" value="1"/>
</dbReference>
<dbReference type="Pfam" id="PF02668">
    <property type="entry name" value="TauD"/>
    <property type="match status" value="1"/>
</dbReference>
<keyword evidence="9" id="KW-1185">Reference proteome</keyword>
<protein>
    <submittedName>
        <fullName evidence="8">Dioxygenase Mb0100 isoform B</fullName>
    </submittedName>
</protein>
<proteinExistence type="inferred from homology"/>
<sequence>MCSAARPYALSPLFPTWGMEVQGIDLKQPVSQETIEAIREDVTKHRLLIFRNQGVVSGERHVEISNWFGPCESTFYKHPRSPHPDVFRVSNDRLEGCTGVGRTGWHIDGSFQTAPFSYALYHIVSCPTKGDTVFAPLHEVVGSLPAEQRARWDRLWMLSDRRARDAKPLLYQHPLTGQDALCFHLGMTEAFVWDLGTPKQQVTTPPEAVELLREIEEVFTKTAAHLIYHHKWQPGDFLISDNLALGHEADPDTQLPPSESEGDPDTQLPPSEVGLRVMHRTTVQGQYAPRKQEDPRFQRHALQGDDEQQQQGQQQQAAAAGGGQPCC</sequence>
<name>A0A2P6TD19_CHLSO</name>
<evidence type="ECO:0000256" key="4">
    <source>
        <dbReference type="ARBA" id="ARBA00023002"/>
    </source>
</evidence>
<organism evidence="8 9">
    <name type="scientific">Chlorella sorokiniana</name>
    <name type="common">Freshwater green alga</name>
    <dbReference type="NCBI Taxonomy" id="3076"/>
    <lineage>
        <taxon>Eukaryota</taxon>
        <taxon>Viridiplantae</taxon>
        <taxon>Chlorophyta</taxon>
        <taxon>core chlorophytes</taxon>
        <taxon>Trebouxiophyceae</taxon>
        <taxon>Chlorellales</taxon>
        <taxon>Chlorellaceae</taxon>
        <taxon>Chlorella clade</taxon>
        <taxon>Chlorella</taxon>
    </lineage>
</organism>
<evidence type="ECO:0000256" key="3">
    <source>
        <dbReference type="ARBA" id="ARBA00022964"/>
    </source>
</evidence>
<keyword evidence="2" id="KW-0479">Metal-binding</keyword>
<feature type="domain" description="TauD/TfdA-like" evidence="7">
    <location>
        <begin position="11"/>
        <end position="251"/>
    </location>
</feature>
<dbReference type="OrthoDB" id="10257314at2759"/>
<keyword evidence="3 8" id="KW-0223">Dioxygenase</keyword>
<dbReference type="InterPro" id="IPR051178">
    <property type="entry name" value="TfdA_dioxygenase"/>
</dbReference>
<dbReference type="Proteomes" id="UP000239899">
    <property type="component" value="Unassembled WGS sequence"/>
</dbReference>
<keyword evidence="5" id="KW-0408">Iron</keyword>
<feature type="region of interest" description="Disordered" evidence="6">
    <location>
        <begin position="247"/>
        <end position="327"/>
    </location>
</feature>
<dbReference type="PANTHER" id="PTHR43779">
    <property type="entry name" value="DIOXYGENASE RV0097-RELATED"/>
    <property type="match status" value="1"/>
</dbReference>
<dbReference type="EMBL" id="LHPG02000023">
    <property type="protein sequence ID" value="PRW20541.1"/>
    <property type="molecule type" value="Genomic_DNA"/>
</dbReference>
<dbReference type="InterPro" id="IPR042098">
    <property type="entry name" value="TauD-like_sf"/>
</dbReference>
<dbReference type="GO" id="GO:0046872">
    <property type="term" value="F:metal ion binding"/>
    <property type="evidence" value="ECO:0007669"/>
    <property type="project" value="UniProtKB-KW"/>
</dbReference>
<feature type="compositionally biased region" description="Low complexity" evidence="6">
    <location>
        <begin position="309"/>
        <end position="319"/>
    </location>
</feature>
<evidence type="ECO:0000256" key="2">
    <source>
        <dbReference type="ARBA" id="ARBA00022723"/>
    </source>
</evidence>